<feature type="compositionally biased region" description="Polar residues" evidence="1">
    <location>
        <begin position="331"/>
        <end position="341"/>
    </location>
</feature>
<name>A0A1M6KTA4_MALRU</name>
<dbReference type="InterPro" id="IPR040677">
    <property type="entry name" value="LPD7"/>
</dbReference>
<dbReference type="AlphaFoldDB" id="A0A1M6KTA4"/>
<dbReference type="STRING" id="1122189.SAMN02745165_02791"/>
<feature type="region of interest" description="Disordered" evidence="1">
    <location>
        <begin position="243"/>
        <end position="262"/>
    </location>
</feature>
<evidence type="ECO:0000313" key="4">
    <source>
        <dbReference type="Proteomes" id="UP000184171"/>
    </source>
</evidence>
<dbReference type="RefSeq" id="WP_072909357.1">
    <property type="nucleotide sequence ID" value="NZ_FQZT01000011.1"/>
</dbReference>
<feature type="compositionally biased region" description="Basic and acidic residues" evidence="1">
    <location>
        <begin position="65"/>
        <end position="84"/>
    </location>
</feature>
<feature type="domain" description="Large polyvalent protein-associated" evidence="2">
    <location>
        <begin position="126"/>
        <end position="220"/>
    </location>
</feature>
<dbReference type="EMBL" id="FQZT01000011">
    <property type="protein sequence ID" value="SHJ62198.1"/>
    <property type="molecule type" value="Genomic_DNA"/>
</dbReference>
<keyword evidence="4" id="KW-1185">Reference proteome</keyword>
<proteinExistence type="predicted"/>
<reference evidence="3 4" key="1">
    <citation type="submission" date="2016-11" db="EMBL/GenBank/DDBJ databases">
        <authorList>
            <person name="Jaros S."/>
            <person name="Januszkiewicz K."/>
            <person name="Wedrychowicz H."/>
        </authorList>
    </citation>
    <scope>NUCLEOTIDE SEQUENCE [LARGE SCALE GENOMIC DNA]</scope>
    <source>
        <strain evidence="3 4">DSM 5091</strain>
    </source>
</reference>
<dbReference type="Proteomes" id="UP000184171">
    <property type="component" value="Unassembled WGS sequence"/>
</dbReference>
<feature type="compositionally biased region" description="Basic and acidic residues" evidence="1">
    <location>
        <begin position="45"/>
        <end position="58"/>
    </location>
</feature>
<dbReference type="Pfam" id="PF18821">
    <property type="entry name" value="LPD7"/>
    <property type="match status" value="1"/>
</dbReference>
<dbReference type="OrthoDB" id="8967890at2"/>
<evidence type="ECO:0000313" key="3">
    <source>
        <dbReference type="EMBL" id="SHJ62198.1"/>
    </source>
</evidence>
<feature type="region of interest" description="Disordered" evidence="1">
    <location>
        <begin position="45"/>
        <end position="120"/>
    </location>
</feature>
<evidence type="ECO:0000256" key="1">
    <source>
        <dbReference type="SAM" id="MobiDB-lite"/>
    </source>
</evidence>
<evidence type="ECO:0000259" key="2">
    <source>
        <dbReference type="Pfam" id="PF18821"/>
    </source>
</evidence>
<feature type="region of interest" description="Disordered" evidence="1">
    <location>
        <begin position="294"/>
        <end position="341"/>
    </location>
</feature>
<accession>A0A1M6KTA4</accession>
<sequence length="341" mass="38943">MSEETRPPLEYFHWDSPEYYRWYEYGGKPRKTPLDQEQLSAFLQKERGYSATDAKRAAELSGAQPKEKEQNSVEAVRHLNKEKIAPAAKQKNSGKNTADLETGAQQVETQEAVPESYRKSTDLPASIQKHYLQVGDKFFYDKHPDQLAFRDKGHKLLTKSSGAMIAASLIQIAKARGWTEIKVRGSDDFRRNIWLKASEQGLEVKGYEPKGSDLAVLAKRLKPIDHTELKEKEALPVKQPGIEKEQPVGHPERSTKAKAIRDSRPEKLVKDYPDLKNEAATVKIAEKIAERFPKKADQKRFMSQVKNRVADRVEKGQQSPQIKVREVRQMQKAQVSQIQKR</sequence>
<organism evidence="3 4">
    <name type="scientific">Malonomonas rubra DSM 5091</name>
    <dbReference type="NCBI Taxonomy" id="1122189"/>
    <lineage>
        <taxon>Bacteria</taxon>
        <taxon>Pseudomonadati</taxon>
        <taxon>Thermodesulfobacteriota</taxon>
        <taxon>Desulfuromonadia</taxon>
        <taxon>Desulfuromonadales</taxon>
        <taxon>Geopsychrobacteraceae</taxon>
        <taxon>Malonomonas</taxon>
    </lineage>
</organism>
<gene>
    <name evidence="3" type="ORF">SAMN02745165_02791</name>
</gene>
<protein>
    <recommendedName>
        <fullName evidence="2">Large polyvalent protein-associated domain-containing protein</fullName>
    </recommendedName>
</protein>